<reference evidence="2" key="1">
    <citation type="journal article" date="2019" name="bioRxiv">
        <title>The Genome of the Zebra Mussel, Dreissena polymorpha: A Resource for Invasive Species Research.</title>
        <authorList>
            <person name="McCartney M.A."/>
            <person name="Auch B."/>
            <person name="Kono T."/>
            <person name="Mallez S."/>
            <person name="Zhang Y."/>
            <person name="Obille A."/>
            <person name="Becker A."/>
            <person name="Abrahante J.E."/>
            <person name="Garbe J."/>
            <person name="Badalamenti J.P."/>
            <person name="Herman A."/>
            <person name="Mangelson H."/>
            <person name="Liachko I."/>
            <person name="Sullivan S."/>
            <person name="Sone E.D."/>
            <person name="Koren S."/>
            <person name="Silverstein K.A.T."/>
            <person name="Beckman K.B."/>
            <person name="Gohl D.M."/>
        </authorList>
    </citation>
    <scope>NUCLEOTIDE SEQUENCE</scope>
    <source>
        <strain evidence="2">Duluth1</strain>
        <tissue evidence="2">Whole animal</tissue>
    </source>
</reference>
<sequence>MDVHKKTCGRDSCVKQISSSRKKNTTVEPVNLCVGLKVPGFKETPICIYDPKIDNYISASLAAKGLWEGHLVTVVHKILSREPEMEFMDMGCNVGVYTITVAQRGRKVVAIDANKRNLELLITSLQMGKLTQNVTLLWNALSDKVETMNLRLDLGIAEKNIGGTRVESGGTFSEIGTTVQSVTLDDLIGHFGKHSVFIKIDIETSEWKALMGGKQFFESVHIKYILMEWMHYKNDKLCYGDYIINFLSDRSFLAYDPQNMNRALKIKDRYTWPTDVLWMKTA</sequence>
<comment type="caution">
    <text evidence="2">The sequence shown here is derived from an EMBL/GenBank/DDBJ whole genome shotgun (WGS) entry which is preliminary data.</text>
</comment>
<keyword evidence="3" id="KW-1185">Reference proteome</keyword>
<protein>
    <recommendedName>
        <fullName evidence="1">Methyltransferase FkbM domain-containing protein</fullName>
    </recommendedName>
</protein>
<reference evidence="2" key="2">
    <citation type="submission" date="2020-11" db="EMBL/GenBank/DDBJ databases">
        <authorList>
            <person name="McCartney M.A."/>
            <person name="Auch B."/>
            <person name="Kono T."/>
            <person name="Mallez S."/>
            <person name="Becker A."/>
            <person name="Gohl D.M."/>
            <person name="Silverstein K.A.T."/>
            <person name="Koren S."/>
            <person name="Bechman K.B."/>
            <person name="Herman A."/>
            <person name="Abrahante J.E."/>
            <person name="Garbe J."/>
        </authorList>
    </citation>
    <scope>NUCLEOTIDE SEQUENCE</scope>
    <source>
        <strain evidence="2">Duluth1</strain>
        <tissue evidence="2">Whole animal</tissue>
    </source>
</reference>
<gene>
    <name evidence="2" type="ORF">DPMN_158836</name>
</gene>
<dbReference type="Proteomes" id="UP000828390">
    <property type="component" value="Unassembled WGS sequence"/>
</dbReference>
<dbReference type="InterPro" id="IPR006342">
    <property type="entry name" value="FkbM_mtfrase"/>
</dbReference>
<dbReference type="NCBIfam" id="TIGR01444">
    <property type="entry name" value="fkbM_fam"/>
    <property type="match status" value="1"/>
</dbReference>
<feature type="domain" description="Methyltransferase FkbM" evidence="1">
    <location>
        <begin position="90"/>
        <end position="252"/>
    </location>
</feature>
<dbReference type="Pfam" id="PF05050">
    <property type="entry name" value="Methyltransf_21"/>
    <property type="match status" value="1"/>
</dbReference>
<dbReference type="InterPro" id="IPR052514">
    <property type="entry name" value="SAM-dependent_MTase"/>
</dbReference>
<dbReference type="SUPFAM" id="SSF53335">
    <property type="entry name" value="S-adenosyl-L-methionine-dependent methyltransferases"/>
    <property type="match status" value="1"/>
</dbReference>
<organism evidence="2 3">
    <name type="scientific">Dreissena polymorpha</name>
    <name type="common">Zebra mussel</name>
    <name type="synonym">Mytilus polymorpha</name>
    <dbReference type="NCBI Taxonomy" id="45954"/>
    <lineage>
        <taxon>Eukaryota</taxon>
        <taxon>Metazoa</taxon>
        <taxon>Spiralia</taxon>
        <taxon>Lophotrochozoa</taxon>
        <taxon>Mollusca</taxon>
        <taxon>Bivalvia</taxon>
        <taxon>Autobranchia</taxon>
        <taxon>Heteroconchia</taxon>
        <taxon>Euheterodonta</taxon>
        <taxon>Imparidentia</taxon>
        <taxon>Neoheterodontei</taxon>
        <taxon>Myida</taxon>
        <taxon>Dreissenoidea</taxon>
        <taxon>Dreissenidae</taxon>
        <taxon>Dreissena</taxon>
    </lineage>
</organism>
<evidence type="ECO:0000259" key="1">
    <source>
        <dbReference type="Pfam" id="PF05050"/>
    </source>
</evidence>
<dbReference type="PANTHER" id="PTHR34203:SF15">
    <property type="entry name" value="SLL1173 PROTEIN"/>
    <property type="match status" value="1"/>
</dbReference>
<evidence type="ECO:0000313" key="2">
    <source>
        <dbReference type="EMBL" id="KAH3781011.1"/>
    </source>
</evidence>
<name>A0A9D4IMC3_DREPO</name>
<dbReference type="EMBL" id="JAIWYP010000008">
    <property type="protein sequence ID" value="KAH3781011.1"/>
    <property type="molecule type" value="Genomic_DNA"/>
</dbReference>
<dbReference type="InterPro" id="IPR029063">
    <property type="entry name" value="SAM-dependent_MTases_sf"/>
</dbReference>
<accession>A0A9D4IMC3</accession>
<dbReference type="Gene3D" id="3.40.50.150">
    <property type="entry name" value="Vaccinia Virus protein VP39"/>
    <property type="match status" value="1"/>
</dbReference>
<proteinExistence type="predicted"/>
<evidence type="ECO:0000313" key="3">
    <source>
        <dbReference type="Proteomes" id="UP000828390"/>
    </source>
</evidence>
<dbReference type="PANTHER" id="PTHR34203">
    <property type="entry name" value="METHYLTRANSFERASE, FKBM FAMILY PROTEIN"/>
    <property type="match status" value="1"/>
</dbReference>
<dbReference type="AlphaFoldDB" id="A0A9D4IMC3"/>